<reference evidence="1 2" key="1">
    <citation type="submission" date="2020-02" db="EMBL/GenBank/DDBJ databases">
        <authorList>
            <person name="Kim M.K."/>
        </authorList>
    </citation>
    <scope>NUCLEOTIDE SEQUENCE [LARGE SCALE GENOMIC DNA]</scope>
    <source>
        <strain evidence="1 2">17J57-3</strain>
    </source>
</reference>
<dbReference type="Proteomes" id="UP000482155">
    <property type="component" value="Unassembled WGS sequence"/>
</dbReference>
<name>A0A6B3SGQ0_9BURK</name>
<gene>
    <name evidence="1" type="ORF">G3574_03105</name>
</gene>
<dbReference type="RefSeq" id="WP_163960560.1">
    <property type="nucleotide sequence ID" value="NZ_JAAIVB010000011.1"/>
</dbReference>
<evidence type="ECO:0000313" key="2">
    <source>
        <dbReference type="Proteomes" id="UP000482155"/>
    </source>
</evidence>
<dbReference type="EMBL" id="JAAIVB010000011">
    <property type="protein sequence ID" value="NEX60057.1"/>
    <property type="molecule type" value="Genomic_DNA"/>
</dbReference>
<accession>A0A6B3SGQ0</accession>
<comment type="caution">
    <text evidence="1">The sequence shown here is derived from an EMBL/GenBank/DDBJ whole genome shotgun (WGS) entry which is preliminary data.</text>
</comment>
<dbReference type="AlphaFoldDB" id="A0A6B3SGQ0"/>
<sequence length="77" mass="8716">MNALPATTEERDFADFASMIASEQRITCAYETVCELAKRLIDAVHRGALTWFAARVRLIAEIEREIESMPRPASAFR</sequence>
<keyword evidence="2" id="KW-1185">Reference proteome</keyword>
<evidence type="ECO:0000313" key="1">
    <source>
        <dbReference type="EMBL" id="NEX60057.1"/>
    </source>
</evidence>
<organism evidence="1 2">
    <name type="scientific">Noviherbaspirillum galbum</name>
    <dbReference type="NCBI Taxonomy" id="2709383"/>
    <lineage>
        <taxon>Bacteria</taxon>
        <taxon>Pseudomonadati</taxon>
        <taxon>Pseudomonadota</taxon>
        <taxon>Betaproteobacteria</taxon>
        <taxon>Burkholderiales</taxon>
        <taxon>Oxalobacteraceae</taxon>
        <taxon>Noviherbaspirillum</taxon>
    </lineage>
</organism>
<protein>
    <submittedName>
        <fullName evidence="1">Uncharacterized protein</fullName>
    </submittedName>
</protein>
<proteinExistence type="predicted"/>